<feature type="transmembrane region" description="Helical" evidence="2">
    <location>
        <begin position="103"/>
        <end position="124"/>
    </location>
</feature>
<evidence type="ECO:0000256" key="1">
    <source>
        <dbReference type="SAM" id="MobiDB-lite"/>
    </source>
</evidence>
<keyword evidence="2" id="KW-0472">Membrane</keyword>
<feature type="compositionally biased region" description="Basic and acidic residues" evidence="1">
    <location>
        <begin position="1"/>
        <end position="16"/>
    </location>
</feature>
<proteinExistence type="predicted"/>
<gene>
    <name evidence="3" type="ORF">J2S36_001414</name>
</gene>
<comment type="caution">
    <text evidence="3">The sequence shown here is derived from an EMBL/GenBank/DDBJ whole genome shotgun (WGS) entry which is preliminary data.</text>
</comment>
<evidence type="ECO:0000256" key="2">
    <source>
        <dbReference type="SAM" id="Phobius"/>
    </source>
</evidence>
<keyword evidence="4" id="KW-1185">Reference proteome</keyword>
<protein>
    <submittedName>
        <fullName evidence="3">Membrane protein</fullName>
    </submittedName>
</protein>
<organism evidence="3 4">
    <name type="scientific">Arcanobacterium hippocoleae</name>
    <dbReference type="NCBI Taxonomy" id="149017"/>
    <lineage>
        <taxon>Bacteria</taxon>
        <taxon>Bacillati</taxon>
        <taxon>Actinomycetota</taxon>
        <taxon>Actinomycetes</taxon>
        <taxon>Actinomycetales</taxon>
        <taxon>Actinomycetaceae</taxon>
        <taxon>Arcanobacterium</taxon>
    </lineage>
</organism>
<keyword evidence="2" id="KW-1133">Transmembrane helix</keyword>
<evidence type="ECO:0000313" key="3">
    <source>
        <dbReference type="EMBL" id="MDR6939871.1"/>
    </source>
</evidence>
<feature type="transmembrane region" description="Helical" evidence="2">
    <location>
        <begin position="59"/>
        <end position="82"/>
    </location>
</feature>
<reference evidence="3 4" key="1">
    <citation type="submission" date="2023-07" db="EMBL/GenBank/DDBJ databases">
        <title>Sequencing the genomes of 1000 actinobacteria strains.</title>
        <authorList>
            <person name="Klenk H.-P."/>
        </authorList>
    </citation>
    <scope>NUCLEOTIDE SEQUENCE [LARGE SCALE GENOMIC DNA]</scope>
    <source>
        <strain evidence="3 4">DSM 15539</strain>
    </source>
</reference>
<feature type="region of interest" description="Disordered" evidence="1">
    <location>
        <begin position="1"/>
        <end position="20"/>
    </location>
</feature>
<keyword evidence="2" id="KW-0812">Transmembrane</keyword>
<dbReference type="Proteomes" id="UP001266099">
    <property type="component" value="Unassembled WGS sequence"/>
</dbReference>
<dbReference type="Pfam" id="PF11377">
    <property type="entry name" value="DUF3180"/>
    <property type="match status" value="1"/>
</dbReference>
<sequence length="182" mass="20021">MSDLRADDLPQKDGKQPKNKVRPTSLSFLLLLVLITLISSFFFVDSWILSGNMPFMTPIWSFAVPLCIAGFVLWQGWLVRAYQARKRAIDPLRAGRIWLLSQAASRTGAVMLGLMCGVVCSYARQGTTAFLSTQILHFSLASFGSALLLFSGWLAERWCIVHFSDDDSGASSSGLRAESAPI</sequence>
<dbReference type="RefSeq" id="WP_309956891.1">
    <property type="nucleotide sequence ID" value="NZ_JAVDUJ010000001.1"/>
</dbReference>
<dbReference type="EMBL" id="JAVDUJ010000001">
    <property type="protein sequence ID" value="MDR6939871.1"/>
    <property type="molecule type" value="Genomic_DNA"/>
</dbReference>
<dbReference type="InterPro" id="IPR021517">
    <property type="entry name" value="DUF3180"/>
</dbReference>
<name>A0ABU1T4R4_9ACTO</name>
<accession>A0ABU1T4R4</accession>
<feature type="transmembrane region" description="Helical" evidence="2">
    <location>
        <begin position="136"/>
        <end position="155"/>
    </location>
</feature>
<feature type="transmembrane region" description="Helical" evidence="2">
    <location>
        <begin position="21"/>
        <end position="44"/>
    </location>
</feature>
<evidence type="ECO:0000313" key="4">
    <source>
        <dbReference type="Proteomes" id="UP001266099"/>
    </source>
</evidence>